<protein>
    <submittedName>
        <fullName evidence="2">VOC family protein</fullName>
    </submittedName>
</protein>
<organism evidence="2 3">
    <name type="scientific">Speluncibacter jeojiensis</name>
    <dbReference type="NCBI Taxonomy" id="2710754"/>
    <lineage>
        <taxon>Bacteria</taxon>
        <taxon>Bacillati</taxon>
        <taxon>Actinomycetota</taxon>
        <taxon>Actinomycetes</taxon>
        <taxon>Mycobacteriales</taxon>
        <taxon>Speluncibacteraceae</taxon>
        <taxon>Speluncibacter</taxon>
    </lineage>
</organism>
<name>A0A9X4RER7_9ACTN</name>
<dbReference type="EMBL" id="JANRHA010000010">
    <property type="protein sequence ID" value="MDG3015863.1"/>
    <property type="molecule type" value="Genomic_DNA"/>
</dbReference>
<dbReference type="PANTHER" id="PTHR34109">
    <property type="entry name" value="BNAUNNG04460D PROTEIN-RELATED"/>
    <property type="match status" value="1"/>
</dbReference>
<dbReference type="InterPro" id="IPR037523">
    <property type="entry name" value="VOC_core"/>
</dbReference>
<dbReference type="AlphaFoldDB" id="A0A9X4RER7"/>
<dbReference type="RefSeq" id="WP_277833376.1">
    <property type="nucleotide sequence ID" value="NZ_JAAIVF010000004.1"/>
</dbReference>
<dbReference type="Pfam" id="PF00903">
    <property type="entry name" value="Glyoxalase"/>
    <property type="match status" value="1"/>
</dbReference>
<evidence type="ECO:0000313" key="2">
    <source>
        <dbReference type="EMBL" id="MDG3015863.1"/>
    </source>
</evidence>
<feature type="domain" description="VOC" evidence="1">
    <location>
        <begin position="11"/>
        <end position="136"/>
    </location>
</feature>
<dbReference type="PANTHER" id="PTHR34109:SF1">
    <property type="entry name" value="VOC DOMAIN-CONTAINING PROTEIN"/>
    <property type="match status" value="1"/>
</dbReference>
<dbReference type="CDD" id="cd07246">
    <property type="entry name" value="VOC_like"/>
    <property type="match status" value="1"/>
</dbReference>
<reference evidence="2" key="1">
    <citation type="submission" date="2022-08" db="EMBL/GenBank/DDBJ databases">
        <title>Genome analysis of Corynebacteriales strain.</title>
        <authorList>
            <person name="Lee S.D."/>
        </authorList>
    </citation>
    <scope>NUCLEOTIDE SEQUENCE</scope>
    <source>
        <strain evidence="2">D3-21</strain>
    </source>
</reference>
<dbReference type="InterPro" id="IPR029068">
    <property type="entry name" value="Glyas_Bleomycin-R_OHBP_Dase"/>
</dbReference>
<dbReference type="Gene3D" id="3.30.720.110">
    <property type="match status" value="1"/>
</dbReference>
<dbReference type="InterPro" id="IPR004360">
    <property type="entry name" value="Glyas_Fos-R_dOase_dom"/>
</dbReference>
<gene>
    <name evidence="2" type="ORF">NVS88_14975</name>
</gene>
<dbReference type="Gene3D" id="3.30.720.120">
    <property type="match status" value="1"/>
</dbReference>
<dbReference type="PROSITE" id="PS51819">
    <property type="entry name" value="VOC"/>
    <property type="match status" value="1"/>
</dbReference>
<keyword evidence="3" id="KW-1185">Reference proteome</keyword>
<comment type="caution">
    <text evidence="2">The sequence shown here is derived from an EMBL/GenBank/DDBJ whole genome shotgun (WGS) entry which is preliminary data.</text>
</comment>
<evidence type="ECO:0000313" key="3">
    <source>
        <dbReference type="Proteomes" id="UP001152755"/>
    </source>
</evidence>
<evidence type="ECO:0000259" key="1">
    <source>
        <dbReference type="PROSITE" id="PS51819"/>
    </source>
</evidence>
<accession>A0A9X4RER7</accession>
<proteinExistence type="predicted"/>
<dbReference type="SUPFAM" id="SSF54593">
    <property type="entry name" value="Glyoxalase/Bleomycin resistance protein/Dihydroxybiphenyl dioxygenase"/>
    <property type="match status" value="1"/>
</dbReference>
<sequence>MSESIQPIPPGYTTITPFLVVDGAAAAIEFYTTVFGATVASRNDLPDGRVAHADLDFGNGHLQLSDPSPESNLVAPDPAATVNHSYALYCADVDATWHAAVAAGATAYEEPATFVTGDRFGAVMDPFGHRWAILTKVEDVSEEEAQRRVDAWLAEQSATADDPAQLADSR</sequence>
<dbReference type="Proteomes" id="UP001152755">
    <property type="component" value="Unassembled WGS sequence"/>
</dbReference>